<evidence type="ECO:0000256" key="1">
    <source>
        <dbReference type="ARBA" id="ARBA00004196"/>
    </source>
</evidence>
<dbReference type="PROSITE" id="PS51257">
    <property type="entry name" value="PROKAR_LIPOPROTEIN"/>
    <property type="match status" value="1"/>
</dbReference>
<dbReference type="Proteomes" id="UP000197781">
    <property type="component" value="Chromosome"/>
</dbReference>
<comment type="subcellular location">
    <subcellularLocation>
        <location evidence="1">Cell envelope</location>
    </subcellularLocation>
</comment>
<dbReference type="CDD" id="cd01146">
    <property type="entry name" value="FhuD"/>
    <property type="match status" value="1"/>
</dbReference>
<dbReference type="RefSeq" id="WP_088910066.1">
    <property type="nucleotide sequence ID" value="NZ_CP018145.1"/>
</dbReference>
<evidence type="ECO:0000256" key="4">
    <source>
        <dbReference type="ARBA" id="ARBA00022729"/>
    </source>
</evidence>
<dbReference type="InterPro" id="IPR051313">
    <property type="entry name" value="Bact_iron-sidero_bind"/>
</dbReference>
<dbReference type="InterPro" id="IPR002491">
    <property type="entry name" value="ABC_transptr_periplasmic_BD"/>
</dbReference>
<dbReference type="SUPFAM" id="SSF53807">
    <property type="entry name" value="Helical backbone' metal receptor"/>
    <property type="match status" value="1"/>
</dbReference>
<dbReference type="GO" id="GO:0030288">
    <property type="term" value="C:outer membrane-bounded periplasmic space"/>
    <property type="evidence" value="ECO:0007669"/>
    <property type="project" value="TreeGrafter"/>
</dbReference>
<dbReference type="AlphaFoldDB" id="A0A220MNF5"/>
<dbReference type="GO" id="GO:1901678">
    <property type="term" value="P:iron coordination entity transport"/>
    <property type="evidence" value="ECO:0007669"/>
    <property type="project" value="UniProtKB-ARBA"/>
</dbReference>
<dbReference type="Pfam" id="PF01497">
    <property type="entry name" value="Peripla_BP_2"/>
    <property type="match status" value="1"/>
</dbReference>
<sequence length="321" mass="36113">MKKNSTNLFAALSFILASCMFLTGCGASQEQMSTAGNNQSSAQRVIEHYSGKTTIKGDPKKIAVLDYRLADSLYALGIKPYAMASYQGETNLEYMEGNPFEGVKNLGDDPNLEAILEAEPDLIIGREVHAKIYDDASKIAPTIILPDQDDWRLAFRDLASMLGKEKEADTWLARYDQKAEEAKKKLAKKVGKDETVLYMRVMAKEYRVHGPNQLFGATIARDLGLKPLPQVEAMKKFEVISMEKLPELNPDYIFIQVGNPAKGPDEESDKRFQELTNSALWQQLKAVKNNHVYVVPHWIISDFPHIKEKSIELVLEKMKAE</sequence>
<proteinExistence type="inferred from homology"/>
<evidence type="ECO:0000256" key="5">
    <source>
        <dbReference type="SAM" id="SignalP"/>
    </source>
</evidence>
<evidence type="ECO:0000256" key="3">
    <source>
        <dbReference type="ARBA" id="ARBA00022448"/>
    </source>
</evidence>
<comment type="similarity">
    <text evidence="2">Belongs to the bacterial solute-binding protein 8 family.</text>
</comment>
<dbReference type="Gene3D" id="3.40.50.1980">
    <property type="entry name" value="Nitrogenase molybdenum iron protein domain"/>
    <property type="match status" value="2"/>
</dbReference>
<name>A0A220MNF5_9BACL</name>
<evidence type="ECO:0000259" key="6">
    <source>
        <dbReference type="PROSITE" id="PS50983"/>
    </source>
</evidence>
<feature type="chain" id="PRO_5013030389" description="Fe/B12 periplasmic-binding domain-containing protein" evidence="5">
    <location>
        <begin position="28"/>
        <end position="321"/>
    </location>
</feature>
<dbReference type="PROSITE" id="PS50983">
    <property type="entry name" value="FE_B12_PBP"/>
    <property type="match status" value="1"/>
</dbReference>
<accession>A0A220MNF5</accession>
<feature type="signal peptide" evidence="5">
    <location>
        <begin position="1"/>
        <end position="27"/>
    </location>
</feature>
<feature type="domain" description="Fe/B12 periplasmic-binding" evidence="6">
    <location>
        <begin position="61"/>
        <end position="321"/>
    </location>
</feature>
<reference evidence="7 8" key="1">
    <citation type="submission" date="2016-11" db="EMBL/GenBank/DDBJ databases">
        <authorList>
            <person name="Jaros S."/>
            <person name="Januszkiewicz K."/>
            <person name="Wedrychowicz H."/>
        </authorList>
    </citation>
    <scope>NUCLEOTIDE SEQUENCE [LARGE SCALE GENOMIC DNA]</scope>
    <source>
        <strain evidence="7 8">NF2</strain>
    </source>
</reference>
<gene>
    <name evidence="7" type="ORF">BP422_24760</name>
</gene>
<evidence type="ECO:0000313" key="8">
    <source>
        <dbReference type="Proteomes" id="UP000197781"/>
    </source>
</evidence>
<protein>
    <recommendedName>
        <fullName evidence="6">Fe/B12 periplasmic-binding domain-containing protein</fullName>
    </recommendedName>
</protein>
<evidence type="ECO:0000313" key="7">
    <source>
        <dbReference type="EMBL" id="ASJ56492.1"/>
    </source>
</evidence>
<keyword evidence="4 5" id="KW-0732">Signal</keyword>
<dbReference type="EMBL" id="CP018145">
    <property type="protein sequence ID" value="ASJ56492.1"/>
    <property type="molecule type" value="Genomic_DNA"/>
</dbReference>
<dbReference type="PANTHER" id="PTHR30532">
    <property type="entry name" value="IRON III DICITRATE-BINDING PERIPLASMIC PROTEIN"/>
    <property type="match status" value="1"/>
</dbReference>
<keyword evidence="3" id="KW-0813">Transport</keyword>
<organism evidence="7 8">
    <name type="scientific">Brevibacillus formosus</name>
    <dbReference type="NCBI Taxonomy" id="54913"/>
    <lineage>
        <taxon>Bacteria</taxon>
        <taxon>Bacillati</taxon>
        <taxon>Bacillota</taxon>
        <taxon>Bacilli</taxon>
        <taxon>Bacillales</taxon>
        <taxon>Paenibacillaceae</taxon>
        <taxon>Brevibacillus</taxon>
    </lineage>
</organism>
<dbReference type="PANTHER" id="PTHR30532:SF21">
    <property type="entry name" value="SIDEROPHORE-BINDING LIPOPROTEIN YFIY-RELATED"/>
    <property type="match status" value="1"/>
</dbReference>
<evidence type="ECO:0000256" key="2">
    <source>
        <dbReference type="ARBA" id="ARBA00008814"/>
    </source>
</evidence>
<dbReference type="KEGG" id="bfm:BP422_24760"/>